<reference evidence="2 3" key="2">
    <citation type="submission" date="2018-11" db="EMBL/GenBank/DDBJ databases">
        <authorList>
            <consortium name="Pathogen Informatics"/>
        </authorList>
    </citation>
    <scope>NUCLEOTIDE SEQUENCE [LARGE SCALE GENOMIC DNA]</scope>
    <source>
        <strain evidence="2 3">Costa Rica</strain>
    </source>
</reference>
<gene>
    <name evidence="2" type="ORF">ACOC_LOCUS3934</name>
</gene>
<dbReference type="EMBL" id="UYYA01001605">
    <property type="protein sequence ID" value="VDM55519.1"/>
    <property type="molecule type" value="Genomic_DNA"/>
</dbReference>
<organism evidence="4">
    <name type="scientific">Angiostrongylus costaricensis</name>
    <name type="common">Nematode worm</name>
    <dbReference type="NCBI Taxonomy" id="334426"/>
    <lineage>
        <taxon>Eukaryota</taxon>
        <taxon>Metazoa</taxon>
        <taxon>Ecdysozoa</taxon>
        <taxon>Nematoda</taxon>
        <taxon>Chromadorea</taxon>
        <taxon>Rhabditida</taxon>
        <taxon>Rhabditina</taxon>
        <taxon>Rhabditomorpha</taxon>
        <taxon>Strongyloidea</taxon>
        <taxon>Metastrongylidae</taxon>
        <taxon>Angiostrongylus</taxon>
    </lineage>
</organism>
<protein>
    <submittedName>
        <fullName evidence="4">GN3L_Grn1 domain-containing protein</fullName>
    </submittedName>
</protein>
<keyword evidence="3" id="KW-1185">Reference proteome</keyword>
<feature type="region of interest" description="Disordered" evidence="1">
    <location>
        <begin position="23"/>
        <end position="44"/>
    </location>
</feature>
<feature type="compositionally biased region" description="Basic and acidic residues" evidence="1">
    <location>
        <begin position="27"/>
        <end position="44"/>
    </location>
</feature>
<sequence length="68" mass="8193">MDVKKKVLKRKLEKMKAAQVKLRKKERMKEDQEEKEIKEEVEVHDPEQESEVQFFFLLCSSITDLRLA</sequence>
<dbReference type="Proteomes" id="UP000267027">
    <property type="component" value="Unassembled WGS sequence"/>
</dbReference>
<name>A0A0R3PHV6_ANGCS</name>
<dbReference type="WBParaSite" id="ACOC_0000393301-mRNA-1">
    <property type="protein sequence ID" value="ACOC_0000393301-mRNA-1"/>
    <property type="gene ID" value="ACOC_0000393301"/>
</dbReference>
<evidence type="ECO:0000313" key="2">
    <source>
        <dbReference type="EMBL" id="VDM55519.1"/>
    </source>
</evidence>
<proteinExistence type="predicted"/>
<accession>A0A0R3PHV6</accession>
<evidence type="ECO:0000256" key="1">
    <source>
        <dbReference type="SAM" id="MobiDB-lite"/>
    </source>
</evidence>
<evidence type="ECO:0000313" key="3">
    <source>
        <dbReference type="Proteomes" id="UP000267027"/>
    </source>
</evidence>
<reference evidence="4" key="1">
    <citation type="submission" date="2017-02" db="UniProtKB">
        <authorList>
            <consortium name="WormBaseParasite"/>
        </authorList>
    </citation>
    <scope>IDENTIFICATION</scope>
</reference>
<evidence type="ECO:0000313" key="4">
    <source>
        <dbReference type="WBParaSite" id="ACOC_0000393301-mRNA-1"/>
    </source>
</evidence>
<dbReference type="AlphaFoldDB" id="A0A0R3PHV6"/>